<keyword evidence="2" id="KW-0812">Transmembrane</keyword>
<sequence>MVNHNGGDRLAVQSRQSAPGIDGIDTRRCRSRGKEYHETEACLLRPHTWRARDGWTSCSSSGTAQQFWAAPYSSGLLDAVPLATILECTSAISTGGGMLLRIAISGKRADTAHPKLAPPLLREEDDSISAAQTHAAGVVSLIPQKCHSDDGCAQYSAPVKGEGRGKPAVRKKREVLHCFPPAGAGWLRSGLSSPSKYPLLSPTMATYQQEVKTPVTDTLQSPARANVDMDHYQYQSQPDSAFKVDVAANSQDVLKEEAEKGGKPLKKFLWWRITKKQRIFAILGIVIVLLVVIILIVWFVIVKAIFQHNVNKINMTVNYLDINQITDQTTLSSELSLRLKHDLSMNARSDSTTAKLLYGGSTFATFEFPALTIDKGEQEYDLNITSDLVVTDADVFSAMSTAVMDDVSVVFDTSAEVKAHALGFSYGGLDFKRELTIEGFNNFRDPLTVIDHIDFWGCTDEGWTMDIDVNVTNVSQMGLNGIGYLNLTLYVNQDYLGYLSGLTPDVGVPRGMSQQTFRLFVEMANRAHMVEMVTALIDSYVQYFITGESSYATEYTLFKDALATMNMSIIYEDSTERIDLNTSCNLATLLTV</sequence>
<dbReference type="GO" id="GO:0016020">
    <property type="term" value="C:membrane"/>
    <property type="evidence" value="ECO:0007669"/>
    <property type="project" value="TreeGrafter"/>
</dbReference>
<accession>G4ZHZ4</accession>
<protein>
    <submittedName>
        <fullName evidence="3">Uncharacterized protein</fullName>
    </submittedName>
</protein>
<keyword evidence="4" id="KW-1185">Reference proteome</keyword>
<dbReference type="InterPro" id="IPR046368">
    <property type="entry name" value="Tag1"/>
</dbReference>
<dbReference type="Proteomes" id="UP000002640">
    <property type="component" value="Unassembled WGS sequence"/>
</dbReference>
<dbReference type="InterPro" id="IPR022185">
    <property type="entry name" value="DUF3712"/>
</dbReference>
<reference evidence="3 4" key="1">
    <citation type="journal article" date="2006" name="Science">
        <title>Phytophthora genome sequences uncover evolutionary origins and mechanisms of pathogenesis.</title>
        <authorList>
            <person name="Tyler B.M."/>
            <person name="Tripathy S."/>
            <person name="Zhang X."/>
            <person name="Dehal P."/>
            <person name="Jiang R.H."/>
            <person name="Aerts A."/>
            <person name="Arredondo F.D."/>
            <person name="Baxter L."/>
            <person name="Bensasson D."/>
            <person name="Beynon J.L."/>
            <person name="Chapman J."/>
            <person name="Damasceno C.M."/>
            <person name="Dorrance A.E."/>
            <person name="Dou D."/>
            <person name="Dickerman A.W."/>
            <person name="Dubchak I.L."/>
            <person name="Garbelotto M."/>
            <person name="Gijzen M."/>
            <person name="Gordon S.G."/>
            <person name="Govers F."/>
            <person name="Grunwald N.J."/>
            <person name="Huang W."/>
            <person name="Ivors K.L."/>
            <person name="Jones R.W."/>
            <person name="Kamoun S."/>
            <person name="Krampis K."/>
            <person name="Lamour K.H."/>
            <person name="Lee M.K."/>
            <person name="McDonald W.H."/>
            <person name="Medina M."/>
            <person name="Meijer H.J."/>
            <person name="Nordberg E.K."/>
            <person name="Maclean D.J."/>
            <person name="Ospina-Giraldo M.D."/>
            <person name="Morris P.F."/>
            <person name="Phuntumart V."/>
            <person name="Putnam N.H."/>
            <person name="Rash S."/>
            <person name="Rose J.K."/>
            <person name="Sakihama Y."/>
            <person name="Salamov A.A."/>
            <person name="Savidor A."/>
            <person name="Scheuring C.F."/>
            <person name="Smith B.M."/>
            <person name="Sobral B.W."/>
            <person name="Terry A."/>
            <person name="Torto-Alalibo T.A."/>
            <person name="Win J."/>
            <person name="Xu Z."/>
            <person name="Zhang H."/>
            <person name="Grigoriev I.V."/>
            <person name="Rokhsar D.S."/>
            <person name="Boore J.L."/>
        </authorList>
    </citation>
    <scope>NUCLEOTIDE SEQUENCE [LARGE SCALE GENOMIC DNA]</scope>
    <source>
        <strain evidence="3 4">P6497</strain>
    </source>
</reference>
<dbReference type="Pfam" id="PF12505">
    <property type="entry name" value="DUF3712"/>
    <property type="match status" value="1"/>
</dbReference>
<evidence type="ECO:0000256" key="1">
    <source>
        <dbReference type="SAM" id="MobiDB-lite"/>
    </source>
</evidence>
<feature type="transmembrane region" description="Helical" evidence="2">
    <location>
        <begin position="279"/>
        <end position="301"/>
    </location>
</feature>
<evidence type="ECO:0000313" key="3">
    <source>
        <dbReference type="EMBL" id="EGZ17217.1"/>
    </source>
</evidence>
<evidence type="ECO:0000313" key="4">
    <source>
        <dbReference type="Proteomes" id="UP000002640"/>
    </source>
</evidence>
<organism evidence="3 4">
    <name type="scientific">Phytophthora sojae (strain P6497)</name>
    <name type="common">Soybean stem and root rot agent</name>
    <name type="synonym">Phytophthora megasperma f. sp. glycines</name>
    <dbReference type="NCBI Taxonomy" id="1094619"/>
    <lineage>
        <taxon>Eukaryota</taxon>
        <taxon>Sar</taxon>
        <taxon>Stramenopiles</taxon>
        <taxon>Oomycota</taxon>
        <taxon>Peronosporomycetes</taxon>
        <taxon>Peronosporales</taxon>
        <taxon>Peronosporaceae</taxon>
        <taxon>Phytophthora</taxon>
    </lineage>
</organism>
<feature type="region of interest" description="Disordered" evidence="1">
    <location>
        <begin position="1"/>
        <end position="26"/>
    </location>
</feature>
<proteinExistence type="predicted"/>
<dbReference type="RefSeq" id="XP_009526275.1">
    <property type="nucleotide sequence ID" value="XM_009527980.1"/>
</dbReference>
<gene>
    <name evidence="3" type="ORF">PHYSODRAFT_346110</name>
</gene>
<dbReference type="OMA" id="YVNQDYL"/>
<keyword evidence="2" id="KW-0472">Membrane</keyword>
<dbReference type="KEGG" id="psoj:PHYSODRAFT_346110"/>
<keyword evidence="2" id="KW-1133">Transmembrane helix</keyword>
<name>G4ZHZ4_PHYSP</name>
<dbReference type="EMBL" id="JH159154">
    <property type="protein sequence ID" value="EGZ17217.1"/>
    <property type="molecule type" value="Genomic_DNA"/>
</dbReference>
<dbReference type="PANTHER" id="PTHR35895:SF1">
    <property type="entry name" value="LIPID-BINDING SERUM GLYCOPROTEIN C-TERMINAL DOMAIN-CONTAINING PROTEIN"/>
    <property type="match status" value="1"/>
</dbReference>
<evidence type="ECO:0000256" key="2">
    <source>
        <dbReference type="SAM" id="Phobius"/>
    </source>
</evidence>
<dbReference type="STRING" id="1094619.G4ZHZ4"/>
<dbReference type="AlphaFoldDB" id="G4ZHZ4"/>
<dbReference type="InParanoid" id="G4ZHZ4"/>
<dbReference type="PANTHER" id="PTHR35895">
    <property type="entry name" value="CHROMOSOME 16, WHOLE GENOME SHOTGUN SEQUENCE"/>
    <property type="match status" value="1"/>
</dbReference>
<dbReference type="GeneID" id="20648759"/>